<dbReference type="GO" id="GO:0004029">
    <property type="term" value="F:aldehyde dehydrogenase (NAD+) activity"/>
    <property type="evidence" value="ECO:0007669"/>
    <property type="project" value="TreeGrafter"/>
</dbReference>
<organism evidence="2 3">
    <name type="scientific">Cercospora berteroae</name>
    <dbReference type="NCBI Taxonomy" id="357750"/>
    <lineage>
        <taxon>Eukaryota</taxon>
        <taxon>Fungi</taxon>
        <taxon>Dikarya</taxon>
        <taxon>Ascomycota</taxon>
        <taxon>Pezizomycotina</taxon>
        <taxon>Dothideomycetes</taxon>
        <taxon>Dothideomycetidae</taxon>
        <taxon>Mycosphaerellales</taxon>
        <taxon>Mycosphaerellaceae</taxon>
        <taxon>Cercospora</taxon>
    </lineage>
</organism>
<dbReference type="PANTHER" id="PTHR48079:SF9">
    <property type="entry name" value="PUTATIVE-RELATED"/>
    <property type="match status" value="1"/>
</dbReference>
<dbReference type="InterPro" id="IPR001509">
    <property type="entry name" value="Epimerase_deHydtase"/>
</dbReference>
<dbReference type="Proteomes" id="UP000237631">
    <property type="component" value="Unassembled WGS sequence"/>
</dbReference>
<reference evidence="3" key="1">
    <citation type="journal article" date="2017" name="bioRxiv">
        <title>Conservation of a gene cluster reveals novel cercosporin biosynthetic mechanisms and extends production to the genus Colletotrichum.</title>
        <authorList>
            <person name="de Jonge R."/>
            <person name="Ebert M.K."/>
            <person name="Huitt-Roehl C.R."/>
            <person name="Pal P."/>
            <person name="Suttle J.C."/>
            <person name="Spanner R.E."/>
            <person name="Neubauer J.D."/>
            <person name="Jurick W.M.II."/>
            <person name="Stott K.A."/>
            <person name="Secor G.A."/>
            <person name="Thomma B.P.H.J."/>
            <person name="Van de Peer Y."/>
            <person name="Townsend C.A."/>
            <person name="Bolton M.D."/>
        </authorList>
    </citation>
    <scope>NUCLEOTIDE SEQUENCE [LARGE SCALE GENOMIC DNA]</scope>
    <source>
        <strain evidence="3">CBS538.71</strain>
    </source>
</reference>
<accession>A0A2S6BYP3</accession>
<gene>
    <name evidence="2" type="ORF">CBER1_10995</name>
</gene>
<dbReference type="OrthoDB" id="10262413at2759"/>
<dbReference type="SUPFAM" id="SSF51735">
    <property type="entry name" value="NAD(P)-binding Rossmann-fold domains"/>
    <property type="match status" value="1"/>
</dbReference>
<dbReference type="PANTHER" id="PTHR48079">
    <property type="entry name" value="PROTEIN YEEZ"/>
    <property type="match status" value="1"/>
</dbReference>
<evidence type="ECO:0000313" key="3">
    <source>
        <dbReference type="Proteomes" id="UP000237631"/>
    </source>
</evidence>
<keyword evidence="3" id="KW-1185">Reference proteome</keyword>
<dbReference type="CDD" id="cd05262">
    <property type="entry name" value="SDR_a7"/>
    <property type="match status" value="1"/>
</dbReference>
<feature type="domain" description="NAD-dependent epimerase/dehydratase" evidence="1">
    <location>
        <begin position="3"/>
        <end position="224"/>
    </location>
</feature>
<dbReference type="AlphaFoldDB" id="A0A2S6BYP3"/>
<evidence type="ECO:0000259" key="1">
    <source>
        <dbReference type="Pfam" id="PF01370"/>
    </source>
</evidence>
<name>A0A2S6BYP3_9PEZI</name>
<dbReference type="GO" id="GO:0005737">
    <property type="term" value="C:cytoplasm"/>
    <property type="evidence" value="ECO:0007669"/>
    <property type="project" value="TreeGrafter"/>
</dbReference>
<evidence type="ECO:0000313" key="2">
    <source>
        <dbReference type="EMBL" id="PPJ52579.1"/>
    </source>
</evidence>
<sequence>MKVFVTGASGFIGRAVVSDLVKHGHEVVGLARSGASSEKVKQIGGTVLEGNLEDLESLREGARTCDAIIHLAFVHDFSSPEAFQNATVVDRTAIAGMGEEIAGTGKALIIASGTLGFPQGQLATEDTEPVRNGPMSDRTKSANLVFQLSKEKNIRGIVIRYSPTVHGKDDRGFITMLGEAAKRDGFATYIDQGTSRWSAVHRYDAATLTRLALEEGKAGAVYNAAAEEAISMKDIMTAVGTKLNLPVKSKTTEEAQPSLGLFAHIINYDNPTSAEKTRTELGWKPEHPGLLEDIRENYFTASVFSGLVRGVKPGHLHSR</sequence>
<comment type="caution">
    <text evidence="2">The sequence shown here is derived from an EMBL/GenBank/DDBJ whole genome shotgun (WGS) entry which is preliminary data.</text>
</comment>
<dbReference type="InterPro" id="IPR036291">
    <property type="entry name" value="NAD(P)-bd_dom_sf"/>
</dbReference>
<dbReference type="InterPro" id="IPR051783">
    <property type="entry name" value="NAD(P)-dependent_oxidoreduct"/>
</dbReference>
<proteinExistence type="predicted"/>
<dbReference type="Gene3D" id="3.40.50.720">
    <property type="entry name" value="NAD(P)-binding Rossmann-like Domain"/>
    <property type="match status" value="1"/>
</dbReference>
<dbReference type="Pfam" id="PF01370">
    <property type="entry name" value="Epimerase"/>
    <property type="match status" value="1"/>
</dbReference>
<protein>
    <recommendedName>
        <fullName evidence="1">NAD-dependent epimerase/dehydratase domain-containing protein</fullName>
    </recommendedName>
</protein>
<dbReference type="EMBL" id="PNEN01001684">
    <property type="protein sequence ID" value="PPJ52579.1"/>
    <property type="molecule type" value="Genomic_DNA"/>
</dbReference>
<dbReference type="STRING" id="357750.A0A2S6BYP3"/>